<dbReference type="AlphaFoldDB" id="A0A9X2CVA9"/>
<organism evidence="1 2">
    <name type="scientific">Halalkalibacter alkaliphilus</name>
    <dbReference type="NCBI Taxonomy" id="2917993"/>
    <lineage>
        <taxon>Bacteria</taxon>
        <taxon>Bacillati</taxon>
        <taxon>Bacillota</taxon>
        <taxon>Bacilli</taxon>
        <taxon>Bacillales</taxon>
        <taxon>Bacillaceae</taxon>
        <taxon>Halalkalibacter</taxon>
    </lineage>
</organism>
<accession>A0A9X2CVA9</accession>
<protein>
    <submittedName>
        <fullName evidence="1">Uncharacterized protein</fullName>
    </submittedName>
</protein>
<proteinExistence type="predicted"/>
<keyword evidence="2" id="KW-1185">Reference proteome</keyword>
<dbReference type="Proteomes" id="UP001139150">
    <property type="component" value="Unassembled WGS sequence"/>
</dbReference>
<evidence type="ECO:0000313" key="2">
    <source>
        <dbReference type="Proteomes" id="UP001139150"/>
    </source>
</evidence>
<comment type="caution">
    <text evidence="1">The sequence shown here is derived from an EMBL/GenBank/DDBJ whole genome shotgun (WGS) entry which is preliminary data.</text>
</comment>
<evidence type="ECO:0000313" key="1">
    <source>
        <dbReference type="EMBL" id="MCL7748947.1"/>
    </source>
</evidence>
<dbReference type="RefSeq" id="WP_250097831.1">
    <property type="nucleotide sequence ID" value="NZ_JAKRYL010000021.1"/>
</dbReference>
<reference evidence="1" key="1">
    <citation type="submission" date="2022-02" db="EMBL/GenBank/DDBJ databases">
        <title>Halalkalibacter sp. nov. isolated from Lonar Lake, India.</title>
        <authorList>
            <person name="Joshi A."/>
            <person name="Thite S."/>
            <person name="Lodha T."/>
        </authorList>
    </citation>
    <scope>NUCLEOTIDE SEQUENCE</scope>
    <source>
        <strain evidence="1">MEB205</strain>
    </source>
</reference>
<gene>
    <name evidence="1" type="ORF">MF646_17655</name>
</gene>
<sequence length="84" mass="9615">MVSYHLNPLQVECTMFFQENPYAYETVKGLAARLGRNTDDLMGVLDQLVSTMVLEVIGTGESAIYRYIQPVTIDLQKEELWDEI</sequence>
<name>A0A9X2CVA9_9BACI</name>
<dbReference type="EMBL" id="JAKRYL010000021">
    <property type="protein sequence ID" value="MCL7748947.1"/>
    <property type="molecule type" value="Genomic_DNA"/>
</dbReference>